<comment type="caution">
    <text evidence="1">The sequence shown here is derived from an EMBL/GenBank/DDBJ whole genome shotgun (WGS) entry which is preliminary data.</text>
</comment>
<dbReference type="EMBL" id="JACXVP010000008">
    <property type="protein sequence ID" value="KAG5589828.1"/>
    <property type="molecule type" value="Genomic_DNA"/>
</dbReference>
<protein>
    <submittedName>
        <fullName evidence="1">Uncharacterized protein</fullName>
    </submittedName>
</protein>
<evidence type="ECO:0000313" key="1">
    <source>
        <dbReference type="EMBL" id="KAG5589828.1"/>
    </source>
</evidence>
<accession>A0A9J5XR41</accession>
<sequence>MELLCKRSVNDIFKFKRIKKRRYGRSAAMDLIIIKARRMTYNKSFEDRIYFKIIINQIL</sequence>
<name>A0A9J5XR41_SOLCO</name>
<keyword evidence="2" id="KW-1185">Reference proteome</keyword>
<reference evidence="1 2" key="1">
    <citation type="submission" date="2020-09" db="EMBL/GenBank/DDBJ databases">
        <title>De no assembly of potato wild relative species, Solanum commersonii.</title>
        <authorList>
            <person name="Cho K."/>
        </authorList>
    </citation>
    <scope>NUCLEOTIDE SEQUENCE [LARGE SCALE GENOMIC DNA]</scope>
    <source>
        <strain evidence="1">LZ3.2</strain>
        <tissue evidence="1">Leaf</tissue>
    </source>
</reference>
<dbReference type="Proteomes" id="UP000824120">
    <property type="component" value="Chromosome 8"/>
</dbReference>
<proteinExistence type="predicted"/>
<evidence type="ECO:0000313" key="2">
    <source>
        <dbReference type="Proteomes" id="UP000824120"/>
    </source>
</evidence>
<organism evidence="1 2">
    <name type="scientific">Solanum commersonii</name>
    <name type="common">Commerson's wild potato</name>
    <name type="synonym">Commerson's nightshade</name>
    <dbReference type="NCBI Taxonomy" id="4109"/>
    <lineage>
        <taxon>Eukaryota</taxon>
        <taxon>Viridiplantae</taxon>
        <taxon>Streptophyta</taxon>
        <taxon>Embryophyta</taxon>
        <taxon>Tracheophyta</taxon>
        <taxon>Spermatophyta</taxon>
        <taxon>Magnoliopsida</taxon>
        <taxon>eudicotyledons</taxon>
        <taxon>Gunneridae</taxon>
        <taxon>Pentapetalae</taxon>
        <taxon>asterids</taxon>
        <taxon>lamiids</taxon>
        <taxon>Solanales</taxon>
        <taxon>Solanaceae</taxon>
        <taxon>Solanoideae</taxon>
        <taxon>Solaneae</taxon>
        <taxon>Solanum</taxon>
    </lineage>
</organism>
<dbReference type="AlphaFoldDB" id="A0A9J5XR41"/>
<gene>
    <name evidence="1" type="ORF">H5410_040342</name>
</gene>